<evidence type="ECO:0000313" key="3">
    <source>
        <dbReference type="Proteomes" id="UP000592294"/>
    </source>
</evidence>
<reference evidence="2 3" key="1">
    <citation type="submission" date="2020-06" db="EMBL/GenBank/DDBJ databases">
        <title>Whole-genome sequence of Allochromatium humboldtianum DSM 21881, type strain.</title>
        <authorList>
            <person name="Kyndt J.A."/>
            <person name="Meyer T.E."/>
        </authorList>
    </citation>
    <scope>NUCLEOTIDE SEQUENCE [LARGE SCALE GENOMIC DNA]</scope>
    <source>
        <strain evidence="2 3">DSM 21881</strain>
    </source>
</reference>
<dbReference type="EMBL" id="JABZEO010000017">
    <property type="protein sequence ID" value="NVZ11193.1"/>
    <property type="molecule type" value="Genomic_DNA"/>
</dbReference>
<name>A0A850RQL0_9GAMM</name>
<proteinExistence type="predicted"/>
<dbReference type="RefSeq" id="WP_176977911.1">
    <property type="nucleotide sequence ID" value="NZ_JABZEO010000017.1"/>
</dbReference>
<keyword evidence="3" id="KW-1185">Reference proteome</keyword>
<comment type="caution">
    <text evidence="2">The sequence shown here is derived from an EMBL/GenBank/DDBJ whole genome shotgun (WGS) entry which is preliminary data.</text>
</comment>
<evidence type="ECO:0000256" key="1">
    <source>
        <dbReference type="SAM" id="SignalP"/>
    </source>
</evidence>
<dbReference type="InterPro" id="IPR025737">
    <property type="entry name" value="FApF"/>
</dbReference>
<protein>
    <submittedName>
        <fullName evidence="2">Transporter</fullName>
    </submittedName>
</protein>
<organism evidence="2 3">
    <name type="scientific">Allochromatium humboldtianum</name>
    <dbReference type="NCBI Taxonomy" id="504901"/>
    <lineage>
        <taxon>Bacteria</taxon>
        <taxon>Pseudomonadati</taxon>
        <taxon>Pseudomonadota</taxon>
        <taxon>Gammaproteobacteria</taxon>
        <taxon>Chromatiales</taxon>
        <taxon>Chromatiaceae</taxon>
        <taxon>Allochromatium</taxon>
    </lineage>
</organism>
<dbReference type="AlphaFoldDB" id="A0A850RQL0"/>
<gene>
    <name evidence="2" type="ORF">HW932_18235</name>
</gene>
<sequence>MHEDTDSMTRAGGARLPAAALLALSALGPLAVQAQTPARFYLDTLSGSTAVPLIVESINGNTNPFDPAHTVTPGADFDATLAMVGYGHTFSLFDRSALAAIFLPMGRISGDVSLNGRTFNQSASGFGDPTLEFAINLIGPSAQKDIPDAMRYEPGFALHLLADLALPIGEYDNDQTLNIGMNRWYGRVALPMTWQLGAWVPGRRTTLELLPSVWLFGENSDYVGQTLETEPMFQLDAHLTRDFTEHLWGSLDAVWLNGGAATIDGVKGDANDTFGLGFTLGYSIKENLQLTFGYKSTLNDSNPGDMQMDSFNLSLVFGWHPLIEGSRRLKENQQ</sequence>
<feature type="signal peptide" evidence="1">
    <location>
        <begin position="1"/>
        <end position="34"/>
    </location>
</feature>
<feature type="chain" id="PRO_5033022921" evidence="1">
    <location>
        <begin position="35"/>
        <end position="334"/>
    </location>
</feature>
<dbReference type="Pfam" id="PF13557">
    <property type="entry name" value="Phenol_MetA_deg"/>
    <property type="match status" value="1"/>
</dbReference>
<accession>A0A850RQL0</accession>
<dbReference type="Proteomes" id="UP000592294">
    <property type="component" value="Unassembled WGS sequence"/>
</dbReference>
<evidence type="ECO:0000313" key="2">
    <source>
        <dbReference type="EMBL" id="NVZ11193.1"/>
    </source>
</evidence>
<keyword evidence="1" id="KW-0732">Signal</keyword>